<dbReference type="PROSITE" id="PS51372">
    <property type="entry name" value="PRD_2"/>
    <property type="match status" value="1"/>
</dbReference>
<dbReference type="STRING" id="1121305.CLCOL_24470"/>
<dbReference type="PANTHER" id="PTHR30185">
    <property type="entry name" value="CRYPTIC BETA-GLUCOSIDE BGL OPERON ANTITERMINATOR"/>
    <property type="match status" value="1"/>
</dbReference>
<organism evidence="6 7">
    <name type="scientific">Clostridium colicanis DSM 13634</name>
    <dbReference type="NCBI Taxonomy" id="1121305"/>
    <lineage>
        <taxon>Bacteria</taxon>
        <taxon>Bacillati</taxon>
        <taxon>Bacillota</taxon>
        <taxon>Clostridia</taxon>
        <taxon>Eubacteriales</taxon>
        <taxon>Clostridiaceae</taxon>
        <taxon>Clostridium</taxon>
    </lineage>
</organism>
<dbReference type="InterPro" id="IPR036634">
    <property type="entry name" value="PRD_sf"/>
</dbReference>
<gene>
    <name evidence="6" type="primary">licR_2</name>
    <name evidence="6" type="ORF">CLCOL_24470</name>
</gene>
<evidence type="ECO:0000259" key="4">
    <source>
        <dbReference type="PROSITE" id="PS51094"/>
    </source>
</evidence>
<keyword evidence="1" id="KW-0677">Repeat</keyword>
<protein>
    <submittedName>
        <fullName evidence="6">Putative licABCH operon regulator</fullName>
    </submittedName>
</protein>
<reference evidence="6 7" key="1">
    <citation type="submission" date="2016-02" db="EMBL/GenBank/DDBJ databases">
        <title>Genome sequence of Clostridium colicanis DSM 13634.</title>
        <authorList>
            <person name="Poehlein A."/>
            <person name="Daniel R."/>
        </authorList>
    </citation>
    <scope>NUCLEOTIDE SEQUENCE [LARGE SCALE GENOMIC DNA]</scope>
    <source>
        <strain evidence="6 7">DSM 13634</strain>
    </source>
</reference>
<dbReference type="Pfam" id="PF00874">
    <property type="entry name" value="PRD"/>
    <property type="match status" value="1"/>
</dbReference>
<dbReference type="SUPFAM" id="SSF63520">
    <property type="entry name" value="PTS-regulatory domain, PRD"/>
    <property type="match status" value="1"/>
</dbReference>
<dbReference type="Gene3D" id="1.10.1790.10">
    <property type="entry name" value="PRD domain"/>
    <property type="match status" value="1"/>
</dbReference>
<dbReference type="Proteomes" id="UP000075374">
    <property type="component" value="Unassembled WGS sequence"/>
</dbReference>
<dbReference type="AlphaFoldDB" id="A0A151AI15"/>
<accession>A0A151AI15</accession>
<evidence type="ECO:0000259" key="5">
    <source>
        <dbReference type="PROSITE" id="PS51372"/>
    </source>
</evidence>
<dbReference type="GO" id="GO:0006355">
    <property type="term" value="P:regulation of DNA-templated transcription"/>
    <property type="evidence" value="ECO:0007669"/>
    <property type="project" value="InterPro"/>
</dbReference>
<dbReference type="InterPro" id="IPR050661">
    <property type="entry name" value="BglG_antiterminators"/>
</dbReference>
<dbReference type="InterPro" id="IPR016152">
    <property type="entry name" value="PTrfase/Anion_transptr"/>
</dbReference>
<feature type="domain" description="PRD" evidence="5">
    <location>
        <begin position="274"/>
        <end position="380"/>
    </location>
</feature>
<dbReference type="PANTHER" id="PTHR30185:SF18">
    <property type="entry name" value="TRANSCRIPTIONAL REGULATOR MTLR"/>
    <property type="match status" value="1"/>
</dbReference>
<proteinExistence type="predicted"/>
<dbReference type="InterPro" id="IPR011608">
    <property type="entry name" value="PRD"/>
</dbReference>
<evidence type="ECO:0000313" key="7">
    <source>
        <dbReference type="Proteomes" id="UP000075374"/>
    </source>
</evidence>
<evidence type="ECO:0000256" key="2">
    <source>
        <dbReference type="ARBA" id="ARBA00023015"/>
    </source>
</evidence>
<dbReference type="InterPro" id="IPR002178">
    <property type="entry name" value="PTS_EIIA_type-2_dom"/>
</dbReference>
<comment type="caution">
    <text evidence="6">The sequence shown here is derived from an EMBL/GenBank/DDBJ whole genome shotgun (WGS) entry which is preliminary data.</text>
</comment>
<dbReference type="RefSeq" id="WP_061859214.1">
    <property type="nucleotide sequence ID" value="NZ_LTBB01000018.1"/>
</dbReference>
<sequence length="624" mass="73066">MLSYANRNILLNLLLLKNNLPMEGIIGEVGSKDEVWNYVRELNNMYKNELKIDIAKNENKIMLSFYDKDKFYKNLYMRNTHDFNDFRCRIAYLFNELINKGTYLNILDLSDYMNVSRGTVNNDLRKAKSLLKKYNAEIVGVPNKGIKFNSNEFSKRLVLIYEVFDYFPSDILLNNKFMKLIESLANYYKIDSSTEYLLYKTIVVSICRIKGGNHLNFRIPMYKNFESNSEVLNNFIKKVERIFKIKFSSEEIDFISFPINIRNSSHINAMNNSQNEELLFDIVSQMLKSVEEKFMIHIDEYDFFNQVKYHLLFLINRLTFKIPVKDIFSNQIKIRFPLAFELAKMSMNVLYEQYRLVGTMVDVSYLAVYFALILDERKSNHEKNKTIKKVAVATNGGRGVFELIRRQLQEILGTNSQIDFLTVSDLVTKDTSEYGILFSTENIITDVHMPVIYINGIIDYTYLTRKINEIGNKEFSFIEDISKIVDFKVMHLDAENGYRNNVKIITNRLVEEGCVSNNIYQVFEEKDKQSSMIYENGVAFPHLTDKVIDKLSLTLGIIKPITDSLKIIFFLVIPENMNSQQEDSLMKIYDQIFTIISKKELVNNLQYVNSLEDLYTLNERKLLA</sequence>
<dbReference type="SUPFAM" id="SSF55804">
    <property type="entry name" value="Phoshotransferase/anion transport protein"/>
    <property type="match status" value="1"/>
</dbReference>
<dbReference type="Gene3D" id="3.40.930.10">
    <property type="entry name" value="Mannitol-specific EII, Chain A"/>
    <property type="match status" value="1"/>
</dbReference>
<name>A0A151AI15_9CLOT</name>
<evidence type="ECO:0000313" key="6">
    <source>
        <dbReference type="EMBL" id="KYH27326.1"/>
    </source>
</evidence>
<dbReference type="PROSITE" id="PS51094">
    <property type="entry name" value="PTS_EIIA_TYPE_2"/>
    <property type="match status" value="1"/>
</dbReference>
<feature type="domain" description="PTS EIIA type-2" evidence="4">
    <location>
        <begin position="482"/>
        <end position="621"/>
    </location>
</feature>
<dbReference type="Pfam" id="PF00359">
    <property type="entry name" value="PTS_EIIA_2"/>
    <property type="match status" value="1"/>
</dbReference>
<dbReference type="PATRIC" id="fig|1121305.3.peg.2431"/>
<dbReference type="EMBL" id="LTBB01000018">
    <property type="protein sequence ID" value="KYH27326.1"/>
    <property type="molecule type" value="Genomic_DNA"/>
</dbReference>
<evidence type="ECO:0000256" key="1">
    <source>
        <dbReference type="ARBA" id="ARBA00022737"/>
    </source>
</evidence>
<keyword evidence="2" id="KW-0805">Transcription regulation</keyword>
<keyword evidence="3" id="KW-0804">Transcription</keyword>
<keyword evidence="7" id="KW-1185">Reference proteome</keyword>
<evidence type="ECO:0000256" key="3">
    <source>
        <dbReference type="ARBA" id="ARBA00023163"/>
    </source>
</evidence>